<evidence type="ECO:0000256" key="1">
    <source>
        <dbReference type="SAM" id="MobiDB-lite"/>
    </source>
</evidence>
<dbReference type="PANTHER" id="PTHR47791">
    <property type="entry name" value="MEIOTICALLY UP-REGULATED GENE 191 PROTEIN"/>
    <property type="match status" value="1"/>
</dbReference>
<sequence>MGCADPGLLREQQGKVGPIPNSHAERSDDGALNYTETSKSAIDTLNTLYNSSEGRWSPEVAWWISGVALQGILDYTSKTKSYDYLEQANDIIEKQKEPLPWWPEGEGLFRADSTDDTAWWALVLVRMFDISGDSWALDTAKADEEYMYQYWTDENCGGGLVQSIRTKTYKNAISNQLYALLTASLHNRIPGDTEYLERSKAAWEWLFASGMLNEDHLFNDGLTKDEDGVCINNNGIVWTYNQGVILGAATELYKATSNTTYLDLARRTADAVIATSSLVRDGVLVELCEEAQSCNHDQQTFKGIFARYLAQLSSVLDDDPYRQFLEANAKMAVEKARNTTTGFFDVSWTGPFTDGTLGTQASALGLLVALI</sequence>
<feature type="region of interest" description="Disordered" evidence="1">
    <location>
        <begin position="1"/>
        <end position="30"/>
    </location>
</feature>
<dbReference type="EMBL" id="JAUKUD010000001">
    <property type="protein sequence ID" value="KAK0753372.1"/>
    <property type="molecule type" value="Genomic_DNA"/>
</dbReference>
<dbReference type="Gene3D" id="1.50.10.20">
    <property type="match status" value="1"/>
</dbReference>
<keyword evidence="3" id="KW-1185">Reference proteome</keyword>
<proteinExistence type="predicted"/>
<dbReference type="GO" id="GO:0016787">
    <property type="term" value="F:hydrolase activity"/>
    <property type="evidence" value="ECO:0007669"/>
    <property type="project" value="UniProtKB-KW"/>
</dbReference>
<dbReference type="InterPro" id="IPR005198">
    <property type="entry name" value="Glyco_hydro_76"/>
</dbReference>
<dbReference type="GO" id="GO:0005975">
    <property type="term" value="P:carbohydrate metabolic process"/>
    <property type="evidence" value="ECO:0007669"/>
    <property type="project" value="InterPro"/>
</dbReference>
<gene>
    <name evidence="2" type="ORF">B0T18DRAFT_314382</name>
</gene>
<dbReference type="AlphaFoldDB" id="A0AA40F8V5"/>
<keyword evidence="2" id="KW-0378">Hydrolase</keyword>
<reference evidence="2" key="1">
    <citation type="submission" date="2023-06" db="EMBL/GenBank/DDBJ databases">
        <title>Genome-scale phylogeny and comparative genomics of the fungal order Sordariales.</title>
        <authorList>
            <consortium name="Lawrence Berkeley National Laboratory"/>
            <person name="Hensen N."/>
            <person name="Bonometti L."/>
            <person name="Westerberg I."/>
            <person name="Brannstrom I.O."/>
            <person name="Guillou S."/>
            <person name="Cros-Aarteil S."/>
            <person name="Calhoun S."/>
            <person name="Haridas S."/>
            <person name="Kuo A."/>
            <person name="Mondo S."/>
            <person name="Pangilinan J."/>
            <person name="Riley R."/>
            <person name="LaButti K."/>
            <person name="Andreopoulos B."/>
            <person name="Lipzen A."/>
            <person name="Chen C."/>
            <person name="Yanf M."/>
            <person name="Daum C."/>
            <person name="Ng V."/>
            <person name="Clum A."/>
            <person name="Steindorff A."/>
            <person name="Ohm R."/>
            <person name="Martin F."/>
            <person name="Silar P."/>
            <person name="Natvig D."/>
            <person name="Lalanne C."/>
            <person name="Gautier V."/>
            <person name="Ament-velasquez S.L."/>
            <person name="Kruys A."/>
            <person name="Hutchinson M.I."/>
            <person name="Powell A.J."/>
            <person name="Barry K."/>
            <person name="Miller A.N."/>
            <person name="Grigoriev I.V."/>
            <person name="Debuchy R."/>
            <person name="Gladieux P."/>
            <person name="Thoren M.H."/>
            <person name="Johannesson H."/>
        </authorList>
    </citation>
    <scope>NUCLEOTIDE SEQUENCE</scope>
    <source>
        <strain evidence="2">SMH3187-1</strain>
    </source>
</reference>
<dbReference type="Proteomes" id="UP001172155">
    <property type="component" value="Unassembled WGS sequence"/>
</dbReference>
<accession>A0AA40F8V5</accession>
<name>A0AA40F8V5_9PEZI</name>
<comment type="caution">
    <text evidence="2">The sequence shown here is derived from an EMBL/GenBank/DDBJ whole genome shotgun (WGS) entry which is preliminary data.</text>
</comment>
<dbReference type="SUPFAM" id="SSF48208">
    <property type="entry name" value="Six-hairpin glycosidases"/>
    <property type="match status" value="1"/>
</dbReference>
<dbReference type="InterPro" id="IPR008928">
    <property type="entry name" value="6-hairpin_glycosidase_sf"/>
</dbReference>
<evidence type="ECO:0000313" key="3">
    <source>
        <dbReference type="Proteomes" id="UP001172155"/>
    </source>
</evidence>
<protein>
    <submittedName>
        <fullName evidence="2">Glycoside hydrolase</fullName>
    </submittedName>
</protein>
<evidence type="ECO:0000313" key="2">
    <source>
        <dbReference type="EMBL" id="KAK0753372.1"/>
    </source>
</evidence>
<dbReference type="PANTHER" id="PTHR47791:SF3">
    <property type="entry name" value="MEIOTICALLY UP-REGULATED GENE 191 PROTEIN"/>
    <property type="match status" value="1"/>
</dbReference>
<dbReference type="InterPro" id="IPR053169">
    <property type="entry name" value="MUG_Protein"/>
</dbReference>
<dbReference type="Pfam" id="PF03663">
    <property type="entry name" value="Glyco_hydro_76"/>
    <property type="match status" value="1"/>
</dbReference>
<organism evidence="2 3">
    <name type="scientific">Schizothecium vesticola</name>
    <dbReference type="NCBI Taxonomy" id="314040"/>
    <lineage>
        <taxon>Eukaryota</taxon>
        <taxon>Fungi</taxon>
        <taxon>Dikarya</taxon>
        <taxon>Ascomycota</taxon>
        <taxon>Pezizomycotina</taxon>
        <taxon>Sordariomycetes</taxon>
        <taxon>Sordariomycetidae</taxon>
        <taxon>Sordariales</taxon>
        <taxon>Schizotheciaceae</taxon>
        <taxon>Schizothecium</taxon>
    </lineage>
</organism>